<proteinExistence type="predicted"/>
<organism evidence="3">
    <name type="scientific">Tolypothrix bouteillei VB521301</name>
    <dbReference type="NCBI Taxonomy" id="1479485"/>
    <lineage>
        <taxon>Bacteria</taxon>
        <taxon>Bacillati</taxon>
        <taxon>Cyanobacteriota</taxon>
        <taxon>Cyanophyceae</taxon>
        <taxon>Nostocales</taxon>
        <taxon>Tolypothrichaceae</taxon>
        <taxon>Tolypothrix</taxon>
    </lineage>
</organism>
<dbReference type="RefSeq" id="WP_038088359.1">
    <property type="nucleotide sequence ID" value="NZ_JHEG04000001.1"/>
</dbReference>
<dbReference type="STRING" id="1479485.DA73_0232310"/>
<dbReference type="PANTHER" id="PTHR33360:SF2">
    <property type="entry name" value="TRANSPOSASE FOR INSERTION SEQUENCE ELEMENT IS200"/>
    <property type="match status" value="1"/>
</dbReference>
<dbReference type="GO" id="GO:0003677">
    <property type="term" value="F:DNA binding"/>
    <property type="evidence" value="ECO:0007669"/>
    <property type="project" value="InterPro"/>
</dbReference>
<reference evidence="2" key="2">
    <citation type="submission" date="2019-11" db="EMBL/GenBank/DDBJ databases">
        <title>Improved Assembly of Tolypothrix boutellei genome.</title>
        <authorList>
            <person name="Sarangi A.N."/>
            <person name="Mukherjee M."/>
            <person name="Ghosh S."/>
            <person name="Singh D."/>
            <person name="Das A."/>
            <person name="Kant S."/>
            <person name="Prusty A."/>
            <person name="Tripathy S."/>
        </authorList>
    </citation>
    <scope>NUCLEOTIDE SEQUENCE</scope>
    <source>
        <strain evidence="2">VB521301</strain>
    </source>
</reference>
<accession>A0A0C1QUF6</accession>
<dbReference type="GO" id="GO:0006313">
    <property type="term" value="P:DNA transposition"/>
    <property type="evidence" value="ECO:0007669"/>
    <property type="project" value="InterPro"/>
</dbReference>
<evidence type="ECO:0000313" key="4">
    <source>
        <dbReference type="Proteomes" id="UP000029738"/>
    </source>
</evidence>
<dbReference type="NCBIfam" id="NF033573">
    <property type="entry name" value="transpos_IS200"/>
    <property type="match status" value="1"/>
</dbReference>
<dbReference type="AlphaFoldDB" id="A0A0C1QUF6"/>
<dbReference type="EMBL" id="JHEG02000058">
    <property type="protein sequence ID" value="KIE09114.1"/>
    <property type="molecule type" value="Genomic_DNA"/>
</dbReference>
<dbReference type="OrthoDB" id="9798161at2"/>
<dbReference type="Proteomes" id="UP000029738">
    <property type="component" value="Unassembled WGS sequence"/>
</dbReference>
<dbReference type="Pfam" id="PF01797">
    <property type="entry name" value="Y1_Tnp"/>
    <property type="match status" value="1"/>
</dbReference>
<comment type="caution">
    <text evidence="3">The sequence shown here is derived from an EMBL/GenBank/DDBJ whole genome shotgun (WGS) entry which is preliminary data.</text>
</comment>
<evidence type="ECO:0000313" key="3">
    <source>
        <dbReference type="EMBL" id="KIE09114.1"/>
    </source>
</evidence>
<protein>
    <submittedName>
        <fullName evidence="2 3">Transposase</fullName>
    </submittedName>
</protein>
<evidence type="ECO:0000259" key="1">
    <source>
        <dbReference type="SMART" id="SM01321"/>
    </source>
</evidence>
<dbReference type="SMART" id="SM01321">
    <property type="entry name" value="Y1_Tnp"/>
    <property type="match status" value="1"/>
</dbReference>
<evidence type="ECO:0000313" key="2">
    <source>
        <dbReference type="EMBL" id="KAF3885176.1"/>
    </source>
</evidence>
<name>A0A0C1QUF6_9CYAN</name>
<dbReference type="Gene3D" id="3.30.70.1290">
    <property type="entry name" value="Transposase IS200-like"/>
    <property type="match status" value="1"/>
</dbReference>
<sequence>MQVRKGSHSVFSVRLHFVFVTHYRRKALNAEMLDRLKQMIEQVSNKMDCQLIEFNGESDHIHILLDFHPKNSIAAVVGSLKSATARMLKKEFPQEVKKHYWGKVSFWSNSYYVSSCGGAPIEVLKKYIQNQEAPKT</sequence>
<feature type="domain" description="Transposase IS200-like" evidence="1">
    <location>
        <begin position="10"/>
        <end position="131"/>
    </location>
</feature>
<dbReference type="PANTHER" id="PTHR33360">
    <property type="entry name" value="TRANSPOSASE FOR INSERTION SEQUENCE ELEMENT IS200"/>
    <property type="match status" value="1"/>
</dbReference>
<gene>
    <name evidence="2" type="primary">tnpA</name>
    <name evidence="3" type="ORF">DA73_0232310</name>
    <name evidence="2" type="ORF">DA73_0400006645</name>
</gene>
<dbReference type="InterPro" id="IPR036515">
    <property type="entry name" value="Transposase_17_sf"/>
</dbReference>
<dbReference type="GO" id="GO:0004803">
    <property type="term" value="F:transposase activity"/>
    <property type="evidence" value="ECO:0007669"/>
    <property type="project" value="InterPro"/>
</dbReference>
<keyword evidence="4" id="KW-1185">Reference proteome</keyword>
<dbReference type="EMBL" id="JHEG04000001">
    <property type="protein sequence ID" value="KAF3885176.1"/>
    <property type="molecule type" value="Genomic_DNA"/>
</dbReference>
<dbReference type="SUPFAM" id="SSF143422">
    <property type="entry name" value="Transposase IS200-like"/>
    <property type="match status" value="1"/>
</dbReference>
<reference evidence="3" key="1">
    <citation type="journal article" date="2015" name="Genome Announc.">
        <title>Draft Genome Sequence of Tolypothrix boutellei Strain VB521301.</title>
        <authorList>
            <person name="Chandrababunaidu M.M."/>
            <person name="Singh D."/>
            <person name="Sen D."/>
            <person name="Bhan S."/>
            <person name="Das S."/>
            <person name="Gupta A."/>
            <person name="Adhikary S.P."/>
            <person name="Tripathy S."/>
        </authorList>
    </citation>
    <scope>NUCLEOTIDE SEQUENCE</scope>
    <source>
        <strain evidence="3">VB521301</strain>
    </source>
</reference>
<dbReference type="InterPro" id="IPR002686">
    <property type="entry name" value="Transposase_17"/>
</dbReference>